<name>A0AAX2JBA2_9FUSO</name>
<dbReference type="AlphaFoldDB" id="A0AAX2JBA2"/>
<dbReference type="GeneID" id="78453231"/>
<evidence type="ECO:0008006" key="3">
    <source>
        <dbReference type="Google" id="ProtNLM"/>
    </source>
</evidence>
<proteinExistence type="predicted"/>
<evidence type="ECO:0000313" key="1">
    <source>
        <dbReference type="EMBL" id="SQJ05527.1"/>
    </source>
</evidence>
<dbReference type="RefSeq" id="WP_005982097.1">
    <property type="nucleotide sequence ID" value="NZ_CABKNW010000005.1"/>
</dbReference>
<dbReference type="KEGG" id="ful:C4N20_00300"/>
<evidence type="ECO:0000313" key="2">
    <source>
        <dbReference type="Proteomes" id="UP000249008"/>
    </source>
</evidence>
<organism evidence="1 2">
    <name type="scientific">Fusobacterium ulcerans</name>
    <dbReference type="NCBI Taxonomy" id="861"/>
    <lineage>
        <taxon>Bacteria</taxon>
        <taxon>Fusobacteriati</taxon>
        <taxon>Fusobacteriota</taxon>
        <taxon>Fusobacteriia</taxon>
        <taxon>Fusobacteriales</taxon>
        <taxon>Fusobacteriaceae</taxon>
        <taxon>Fusobacterium</taxon>
    </lineage>
</organism>
<protein>
    <recommendedName>
        <fullName evidence="3">Excisionase</fullName>
    </recommendedName>
</protein>
<reference evidence="1 2" key="1">
    <citation type="submission" date="2018-06" db="EMBL/GenBank/DDBJ databases">
        <authorList>
            <consortium name="Pathogen Informatics"/>
            <person name="Doyle S."/>
        </authorList>
    </citation>
    <scope>NUCLEOTIDE SEQUENCE [LARGE SCALE GENOMIC DNA]</scope>
    <source>
        <strain evidence="1 2">NCTC12112</strain>
    </source>
</reference>
<dbReference type="Proteomes" id="UP000249008">
    <property type="component" value="Chromosome 1"/>
</dbReference>
<sequence>MENKSMSVDEFAYDMGLTVLMAREAIKEGKFEYFAWAIGMKEGKARTKIYINRERYELWKKGSDLELIKKALAEWSDSTSANV</sequence>
<dbReference type="EMBL" id="LS483487">
    <property type="protein sequence ID" value="SQJ05527.1"/>
    <property type="molecule type" value="Genomic_DNA"/>
</dbReference>
<accession>A0AAX2JBA2</accession>
<gene>
    <name evidence="1" type="ORF">NCTC12112_01928</name>
</gene>